<name>A0A941IAP6_9BACI</name>
<dbReference type="Pfam" id="PF01380">
    <property type="entry name" value="SIS"/>
    <property type="match status" value="1"/>
</dbReference>
<keyword evidence="7" id="KW-1185">Reference proteome</keyword>
<accession>A0A941IAP6</accession>
<dbReference type="PANTHER" id="PTHR30514">
    <property type="entry name" value="GLUCOKINASE"/>
    <property type="match status" value="1"/>
</dbReference>
<organism evidence="6 7">
    <name type="scientific">Virgibacillus salarius</name>
    <dbReference type="NCBI Taxonomy" id="447199"/>
    <lineage>
        <taxon>Bacteria</taxon>
        <taxon>Bacillati</taxon>
        <taxon>Bacillota</taxon>
        <taxon>Bacilli</taxon>
        <taxon>Bacillales</taxon>
        <taxon>Bacillaceae</taxon>
        <taxon>Virgibacillus</taxon>
    </lineage>
</organism>
<keyword evidence="1" id="KW-0805">Transcription regulation</keyword>
<dbReference type="GO" id="GO:0003677">
    <property type="term" value="F:DNA binding"/>
    <property type="evidence" value="ECO:0007669"/>
    <property type="project" value="UniProtKB-KW"/>
</dbReference>
<dbReference type="InterPro" id="IPR001347">
    <property type="entry name" value="SIS_dom"/>
</dbReference>
<dbReference type="Pfam" id="PF01418">
    <property type="entry name" value="HTH_6"/>
    <property type="match status" value="1"/>
</dbReference>
<dbReference type="InterPro" id="IPR036388">
    <property type="entry name" value="WH-like_DNA-bd_sf"/>
</dbReference>
<dbReference type="Proteomes" id="UP000675284">
    <property type="component" value="Unassembled WGS sequence"/>
</dbReference>
<keyword evidence="3" id="KW-0804">Transcription</keyword>
<dbReference type="GO" id="GO:0003700">
    <property type="term" value="F:DNA-binding transcription factor activity"/>
    <property type="evidence" value="ECO:0007669"/>
    <property type="project" value="InterPro"/>
</dbReference>
<evidence type="ECO:0000256" key="2">
    <source>
        <dbReference type="ARBA" id="ARBA00023125"/>
    </source>
</evidence>
<dbReference type="InterPro" id="IPR000281">
    <property type="entry name" value="HTH_RpiR"/>
</dbReference>
<reference evidence="6" key="1">
    <citation type="submission" date="2021-04" db="EMBL/GenBank/DDBJ databases">
        <title>Isolation and polyphasic classification of algal microorganism.</title>
        <authorList>
            <person name="Wang S."/>
        </authorList>
    </citation>
    <scope>NUCLEOTIDE SEQUENCE</scope>
    <source>
        <strain evidence="6">720a</strain>
    </source>
</reference>
<dbReference type="EMBL" id="JAGSOT010000001">
    <property type="protein sequence ID" value="MBR7794505.1"/>
    <property type="molecule type" value="Genomic_DNA"/>
</dbReference>
<gene>
    <name evidence="6" type="ORF">KCX74_00435</name>
</gene>
<dbReference type="SUPFAM" id="SSF53697">
    <property type="entry name" value="SIS domain"/>
    <property type="match status" value="1"/>
</dbReference>
<dbReference type="CDD" id="cd05013">
    <property type="entry name" value="SIS_RpiR"/>
    <property type="match status" value="1"/>
</dbReference>
<dbReference type="Gene3D" id="1.10.10.10">
    <property type="entry name" value="Winged helix-like DNA-binding domain superfamily/Winged helix DNA-binding domain"/>
    <property type="match status" value="1"/>
</dbReference>
<evidence type="ECO:0000256" key="3">
    <source>
        <dbReference type="ARBA" id="ARBA00023163"/>
    </source>
</evidence>
<dbReference type="Gene3D" id="3.40.50.10490">
    <property type="entry name" value="Glucose-6-phosphate isomerase like protein, domain 1"/>
    <property type="match status" value="1"/>
</dbReference>
<dbReference type="InterPro" id="IPR046348">
    <property type="entry name" value="SIS_dom_sf"/>
</dbReference>
<comment type="caution">
    <text evidence="6">The sequence shown here is derived from an EMBL/GenBank/DDBJ whole genome shotgun (WGS) entry which is preliminary data.</text>
</comment>
<dbReference type="GO" id="GO:1901135">
    <property type="term" value="P:carbohydrate derivative metabolic process"/>
    <property type="evidence" value="ECO:0007669"/>
    <property type="project" value="InterPro"/>
</dbReference>
<feature type="domain" description="SIS" evidence="5">
    <location>
        <begin position="111"/>
        <end position="251"/>
    </location>
</feature>
<evidence type="ECO:0000259" key="5">
    <source>
        <dbReference type="PROSITE" id="PS51464"/>
    </source>
</evidence>
<feature type="domain" description="HTH rpiR-type" evidence="4">
    <location>
        <begin position="4"/>
        <end position="77"/>
    </location>
</feature>
<dbReference type="PROSITE" id="PS51071">
    <property type="entry name" value="HTH_RPIR"/>
    <property type="match status" value="1"/>
</dbReference>
<evidence type="ECO:0000256" key="1">
    <source>
        <dbReference type="ARBA" id="ARBA00023015"/>
    </source>
</evidence>
<dbReference type="GO" id="GO:0097367">
    <property type="term" value="F:carbohydrate derivative binding"/>
    <property type="evidence" value="ECO:0007669"/>
    <property type="project" value="InterPro"/>
</dbReference>
<evidence type="ECO:0000313" key="6">
    <source>
        <dbReference type="EMBL" id="MBR7794505.1"/>
    </source>
</evidence>
<dbReference type="RefSeq" id="WP_121605584.1">
    <property type="nucleotide sequence ID" value="NZ_CP115959.1"/>
</dbReference>
<evidence type="ECO:0000259" key="4">
    <source>
        <dbReference type="PROSITE" id="PS51071"/>
    </source>
</evidence>
<dbReference type="InterPro" id="IPR035472">
    <property type="entry name" value="RpiR-like_SIS"/>
</dbReference>
<dbReference type="PROSITE" id="PS51464">
    <property type="entry name" value="SIS"/>
    <property type="match status" value="1"/>
</dbReference>
<dbReference type="PANTHER" id="PTHR30514:SF21">
    <property type="entry name" value="RPIR-FAMILY TRANSCRIPTIONAL REGULATOR"/>
    <property type="match status" value="1"/>
</dbReference>
<evidence type="ECO:0000313" key="7">
    <source>
        <dbReference type="Proteomes" id="UP000675284"/>
    </source>
</evidence>
<dbReference type="InterPro" id="IPR009057">
    <property type="entry name" value="Homeodomain-like_sf"/>
</dbReference>
<proteinExistence type="predicted"/>
<protein>
    <submittedName>
        <fullName evidence="6">MurR/RpiR family transcriptional regulator</fullName>
    </submittedName>
</protein>
<keyword evidence="2" id="KW-0238">DNA-binding</keyword>
<sequence>MLNSDLFLTIESSKLKFTAVDEQIADYFLSGKPPLKQSVLARKINVSAASITRFCKKIGFENYKELMYFYRKMVKEHSNDKNKVTRNLQYRYKEMINEIDEKIDIEDVKLVCNYIKSHKIIHIYGLGLSAIAGEDFKFRFTRIGKYVEVVQDYDSIEMISSLLNKENLIIYLSLRGENKHVIQSLRRLKEKGATIVIITSNQSSDIGDLANVTLLTSQIKNANEVEQISGQIPLLIIIDVLYSQYINMFRENVSKWIETEQAYLQGH</sequence>
<dbReference type="AlphaFoldDB" id="A0A941IAP6"/>
<dbReference type="SUPFAM" id="SSF46689">
    <property type="entry name" value="Homeodomain-like"/>
    <property type="match status" value="1"/>
</dbReference>
<dbReference type="InterPro" id="IPR047640">
    <property type="entry name" value="RpiR-like"/>
</dbReference>